<dbReference type="InterPro" id="IPR010898">
    <property type="entry name" value="Hpre_diP_synth_I"/>
</dbReference>
<accession>A0A1E5G6R4</accession>
<dbReference type="OrthoDB" id="9799095at2"/>
<comment type="caution">
    <text evidence="2">The sequence shown here is derived from an EMBL/GenBank/DDBJ whole genome shotgun (WGS) entry which is preliminary data.</text>
</comment>
<sequence>MSKYKRYAIIIILVTNGILISFLESFIPVPVPVPGVKLGLGNIVTIIGIVFLNFRDVLFIVAVRSIVVAMLTRGVMMLAFSLTGGIASAIVMTILYKRFSNMFSIKGISIVGAIVHSTSQVVVASFILGQIVILYYLPVLLVSSVITGYITGSIAEIAIDEIRKKGLFEANKTA</sequence>
<protein>
    <submittedName>
        <fullName evidence="2">Heptaprenyl diphosphate synthase</fullName>
    </submittedName>
</protein>
<keyword evidence="1" id="KW-1133">Transmembrane helix</keyword>
<dbReference type="PIRSF" id="PIRSF027391">
    <property type="entry name" value="Hpre_diP_synt_I"/>
    <property type="match status" value="1"/>
</dbReference>
<evidence type="ECO:0000313" key="2">
    <source>
        <dbReference type="EMBL" id="OEF98789.1"/>
    </source>
</evidence>
<dbReference type="AlphaFoldDB" id="A0A1E5G6R4"/>
<name>A0A1E5G6R4_9FIRM</name>
<gene>
    <name evidence="2" type="ORF">BHF68_03040</name>
</gene>
<keyword evidence="1" id="KW-0472">Membrane</keyword>
<dbReference type="RefSeq" id="WP_069642281.1">
    <property type="nucleotide sequence ID" value="NZ_MIJE01000001.1"/>
</dbReference>
<dbReference type="Pfam" id="PF07456">
    <property type="entry name" value="Hpre_diP_synt_I"/>
    <property type="match status" value="1"/>
</dbReference>
<organism evidence="2 3">
    <name type="scientific">Desulfuribacillus alkaliarsenatis</name>
    <dbReference type="NCBI Taxonomy" id="766136"/>
    <lineage>
        <taxon>Bacteria</taxon>
        <taxon>Bacillati</taxon>
        <taxon>Bacillota</taxon>
        <taxon>Desulfuribacillia</taxon>
        <taxon>Desulfuribacillales</taxon>
        <taxon>Desulfuribacillaceae</taxon>
        <taxon>Desulfuribacillus</taxon>
    </lineage>
</organism>
<keyword evidence="3" id="KW-1185">Reference proteome</keyword>
<dbReference type="EMBL" id="MIJE01000001">
    <property type="protein sequence ID" value="OEF98789.1"/>
    <property type="molecule type" value="Genomic_DNA"/>
</dbReference>
<feature type="transmembrane region" description="Helical" evidence="1">
    <location>
        <begin position="39"/>
        <end position="63"/>
    </location>
</feature>
<proteinExistence type="predicted"/>
<reference evidence="2 3" key="1">
    <citation type="submission" date="2016-09" db="EMBL/GenBank/DDBJ databases">
        <title>Draft genome sequence for the type strain of Desulfuribacillus alkaliarsenatis AHT28, an obligately anaerobic, sulfidogenic bacterium isolated from Russian soda lake sediments.</title>
        <authorList>
            <person name="Abin C.A."/>
            <person name="Hollibaugh J.T."/>
        </authorList>
    </citation>
    <scope>NUCLEOTIDE SEQUENCE [LARGE SCALE GENOMIC DNA]</scope>
    <source>
        <strain evidence="2 3">AHT28</strain>
    </source>
</reference>
<dbReference type="InterPro" id="IPR014535">
    <property type="entry name" value="Hpre_diP_synt_I"/>
</dbReference>
<dbReference type="STRING" id="766136.BHF68_03040"/>
<keyword evidence="1" id="KW-0812">Transmembrane</keyword>
<evidence type="ECO:0000256" key="1">
    <source>
        <dbReference type="SAM" id="Phobius"/>
    </source>
</evidence>
<feature type="transmembrane region" description="Helical" evidence="1">
    <location>
        <begin position="7"/>
        <end position="27"/>
    </location>
</feature>
<evidence type="ECO:0000313" key="3">
    <source>
        <dbReference type="Proteomes" id="UP000094296"/>
    </source>
</evidence>
<dbReference type="Gene3D" id="1.10.1760.20">
    <property type="match status" value="1"/>
</dbReference>
<dbReference type="Proteomes" id="UP000094296">
    <property type="component" value="Unassembled WGS sequence"/>
</dbReference>
<feature type="transmembrane region" description="Helical" evidence="1">
    <location>
        <begin position="75"/>
        <end position="96"/>
    </location>
</feature>